<dbReference type="Gene3D" id="1.20.960.40">
    <property type="match status" value="1"/>
</dbReference>
<evidence type="ECO:0000259" key="2">
    <source>
        <dbReference type="Pfam" id="PF09009"/>
    </source>
</evidence>
<feature type="compositionally biased region" description="Polar residues" evidence="1">
    <location>
        <begin position="1034"/>
        <end position="1050"/>
    </location>
</feature>
<accession>A0A814BYV9</accession>
<feature type="compositionally biased region" description="Low complexity" evidence="1">
    <location>
        <begin position="34"/>
        <end position="46"/>
    </location>
</feature>
<name>A0A814BYV9_9BILA</name>
<feature type="region of interest" description="Disordered" evidence="1">
    <location>
        <begin position="645"/>
        <end position="699"/>
    </location>
</feature>
<proteinExistence type="predicted"/>
<sequence>MVDDAIQSNEVESLLTFSDENQFNEQDSLLTWVDENSPNVSDSSSSSEDEGEDSHPEPPRGQKDVYVRHDGKLLYGQDATDERKRSIAKRKALDIQKLLEAEKPSTFSVNVLRASATPASTHTFGLISKGQFNAMTAHAKGANASAGATAQVASISVANAHATGVNASASASASAVRVNVLNQSLSGLSTSASVNADGVSVAAGNVSVTGAEAAVSASASAARFTVGNVDITGASAGASAKVNGTGVTAFNACIGGPSAAASISADGSLSFGNINLGLRPSLDIGFGLNIGIPFLSGSRLGGGSGNNSNGNTNNNAEGTNNNNSGSNGANAGGLAGLQQRLLEKYPNQRYYANPVDYPITRNTSGEPIDPLLPDDGTRRTESDNPNVTNVVNRHNELVENGNKFVGFKGTPPTNNAPLEPLPANNNAGVPAQAGPVEEKIWSGMYTSPSPDVAKGYANDDRGNPGTISRVYVPKDAAEHYSTNIGLETAHGEGALRAVKEHSKGKYIFSGPQDSKNPDLFAPETVISPAVRNATLTAGTMKFEPSAHEIDKSSPKVILKEFHTKELKDSKIVPDYIVDVKTADNCARDGGRERLAHVFQGQQPHIPDNDPPKKKELNADDKLLLEECKKLGIEISPDKLDKLKTNIRSDEEYEREEDAQNRTTQGSSNMIAGANSGERKESEEKPEESENNPPEPFYQSLENEGILSRLKAELRAAVFKTIEKATNPTANNSYPPSYDGINGRICRALVLDWLEHSSLLYTEDVFKVETTGPNHPPPLTQNELFEHLHIESNQNRSQPVLHALLNHSKTPIVSTTINSLPHHVIQSIDNQFPSEKINDLKRLREHFCSLFSLAFDSNVLEAFINKHIPSTLTSIPKRDYEEICLKWMQACANALVPKTNPIQHGSSTVLTQLKTSQNTVVNNNVTSHAGRSTSPPVESTASSSSPSSSPPSDNKRRIVFDFPLPTTINSNKSVIKKATDIIPPPLINFNDSHSNDEEEEEEEDDTSASIFSARNATPAALNHLKTINSIIQGTERQHTQTNLQKQSNTGTRDIPVEYDDESMSQSVSHSIVSSVDDVTVDKTSTASANIDFLEDF</sequence>
<dbReference type="Proteomes" id="UP000663845">
    <property type="component" value="Unassembled WGS sequence"/>
</dbReference>
<feature type="region of interest" description="Disordered" evidence="1">
    <location>
        <begin position="303"/>
        <end position="332"/>
    </location>
</feature>
<organism evidence="3 4">
    <name type="scientific">Adineta steineri</name>
    <dbReference type="NCBI Taxonomy" id="433720"/>
    <lineage>
        <taxon>Eukaryota</taxon>
        <taxon>Metazoa</taxon>
        <taxon>Spiralia</taxon>
        <taxon>Gnathifera</taxon>
        <taxon>Rotifera</taxon>
        <taxon>Eurotatoria</taxon>
        <taxon>Bdelloidea</taxon>
        <taxon>Adinetida</taxon>
        <taxon>Adinetidae</taxon>
        <taxon>Adineta</taxon>
    </lineage>
</organism>
<dbReference type="InterPro" id="IPR015099">
    <property type="entry name" value="Exotox-A_cataly_dom"/>
</dbReference>
<protein>
    <recommendedName>
        <fullName evidence="2">Exotoxin A catalytic domain-containing protein</fullName>
    </recommendedName>
</protein>
<reference evidence="3" key="1">
    <citation type="submission" date="2021-02" db="EMBL/GenBank/DDBJ databases">
        <authorList>
            <person name="Nowell W R."/>
        </authorList>
    </citation>
    <scope>NUCLEOTIDE SEQUENCE</scope>
</reference>
<dbReference type="EMBL" id="CAJNOG010000097">
    <property type="protein sequence ID" value="CAF0935951.1"/>
    <property type="molecule type" value="Genomic_DNA"/>
</dbReference>
<comment type="caution">
    <text evidence="3">The sequence shown here is derived from an EMBL/GenBank/DDBJ whole genome shotgun (WGS) entry which is preliminary data.</text>
</comment>
<feature type="region of interest" description="Disordered" evidence="1">
    <location>
        <begin position="924"/>
        <end position="956"/>
    </location>
</feature>
<dbReference type="AlphaFoldDB" id="A0A814BYV9"/>
<dbReference type="GO" id="GO:0047286">
    <property type="term" value="F:NAD+-diphthamide ADP-ribosyltransferase activity"/>
    <property type="evidence" value="ECO:0007669"/>
    <property type="project" value="InterPro"/>
</dbReference>
<feature type="region of interest" description="Disordered" evidence="1">
    <location>
        <begin position="26"/>
        <end position="67"/>
    </location>
</feature>
<feature type="compositionally biased region" description="Low complexity" evidence="1">
    <location>
        <begin position="306"/>
        <end position="329"/>
    </location>
</feature>
<evidence type="ECO:0000256" key="1">
    <source>
        <dbReference type="SAM" id="MobiDB-lite"/>
    </source>
</evidence>
<feature type="compositionally biased region" description="Acidic residues" evidence="1">
    <location>
        <begin position="995"/>
        <end position="1005"/>
    </location>
</feature>
<gene>
    <name evidence="3" type="ORF">JYZ213_LOCUS12445</name>
</gene>
<evidence type="ECO:0000313" key="3">
    <source>
        <dbReference type="EMBL" id="CAF0935951.1"/>
    </source>
</evidence>
<dbReference type="Gene3D" id="3.90.175.10">
    <property type="entry name" value="Diphtheria Toxin, domain 1"/>
    <property type="match status" value="1"/>
</dbReference>
<feature type="domain" description="Exotoxin A catalytic" evidence="2">
    <location>
        <begin position="392"/>
        <end position="498"/>
    </location>
</feature>
<feature type="compositionally biased region" description="Polar residues" evidence="1">
    <location>
        <begin position="660"/>
        <end position="669"/>
    </location>
</feature>
<evidence type="ECO:0000313" key="4">
    <source>
        <dbReference type="Proteomes" id="UP000663845"/>
    </source>
</evidence>
<dbReference type="Pfam" id="PF09009">
    <property type="entry name" value="Exotox-A_cataly"/>
    <property type="match status" value="1"/>
</dbReference>
<feature type="region of interest" description="Disordered" evidence="1">
    <location>
        <begin position="1034"/>
        <end position="1055"/>
    </location>
</feature>
<feature type="region of interest" description="Disordered" evidence="1">
    <location>
        <begin position="982"/>
        <end position="1006"/>
    </location>
</feature>
<feature type="compositionally biased region" description="Low complexity" evidence="1">
    <location>
        <begin position="924"/>
        <end position="951"/>
    </location>
</feature>
<feature type="compositionally biased region" description="Basic and acidic residues" evidence="1">
    <location>
        <begin position="53"/>
        <end position="67"/>
    </location>
</feature>